<dbReference type="Pfam" id="PF13765">
    <property type="entry name" value="PRY"/>
    <property type="match status" value="1"/>
</dbReference>
<dbReference type="PROSITE" id="PS00518">
    <property type="entry name" value="ZF_RING_1"/>
    <property type="match status" value="1"/>
</dbReference>
<evidence type="ECO:0000313" key="11">
    <source>
        <dbReference type="EMBL" id="TRY65690.1"/>
    </source>
</evidence>
<dbReference type="SMART" id="SM00184">
    <property type="entry name" value="RING"/>
    <property type="match status" value="1"/>
</dbReference>
<gene>
    <name evidence="11" type="ORF">DNTS_005540</name>
</gene>
<dbReference type="InterPro" id="IPR003877">
    <property type="entry name" value="SPRY_dom"/>
</dbReference>
<feature type="coiled-coil region" evidence="7">
    <location>
        <begin position="311"/>
        <end position="345"/>
    </location>
</feature>
<dbReference type="GO" id="GO:0008270">
    <property type="term" value="F:zinc ion binding"/>
    <property type="evidence" value="ECO:0007669"/>
    <property type="project" value="UniProtKB-KW"/>
</dbReference>
<dbReference type="Gene3D" id="4.10.830.40">
    <property type="match status" value="1"/>
</dbReference>
<dbReference type="Pfam" id="PF13445">
    <property type="entry name" value="zf-RING_UBOX"/>
    <property type="match status" value="1"/>
</dbReference>
<evidence type="ECO:0000259" key="8">
    <source>
        <dbReference type="PROSITE" id="PS50089"/>
    </source>
</evidence>
<dbReference type="InterPro" id="IPR058030">
    <property type="entry name" value="TRIM8/14/16/25/29/45/65_CC"/>
</dbReference>
<dbReference type="GO" id="GO:0005737">
    <property type="term" value="C:cytoplasm"/>
    <property type="evidence" value="ECO:0007669"/>
    <property type="project" value="UniProtKB-ARBA"/>
</dbReference>
<dbReference type="InterPro" id="IPR001870">
    <property type="entry name" value="B30.2/SPRY"/>
</dbReference>
<dbReference type="SMART" id="SM00589">
    <property type="entry name" value="PRY"/>
    <property type="match status" value="1"/>
</dbReference>
<dbReference type="PROSITE" id="PS50119">
    <property type="entry name" value="ZF_BBOX"/>
    <property type="match status" value="1"/>
</dbReference>
<dbReference type="SMART" id="SM00336">
    <property type="entry name" value="BBOX"/>
    <property type="match status" value="2"/>
</dbReference>
<keyword evidence="12" id="KW-1185">Reference proteome</keyword>
<dbReference type="CDD" id="cd19769">
    <property type="entry name" value="Bbox2_TRIM16-like"/>
    <property type="match status" value="1"/>
</dbReference>
<name>A0A553NJU1_9TELE</name>
<keyword evidence="1" id="KW-0399">Innate immunity</keyword>
<dbReference type="SUPFAM" id="SSF57850">
    <property type="entry name" value="RING/U-box"/>
    <property type="match status" value="1"/>
</dbReference>
<dbReference type="OrthoDB" id="6270329at2759"/>
<dbReference type="EMBL" id="SRMA01026899">
    <property type="protein sequence ID" value="TRY65690.1"/>
    <property type="molecule type" value="Genomic_DNA"/>
</dbReference>
<dbReference type="InterPro" id="IPR051051">
    <property type="entry name" value="E3_ubiq-ligase_TRIM/RNF"/>
</dbReference>
<keyword evidence="5" id="KW-0391">Immunity</keyword>
<dbReference type="InterPro" id="IPR003879">
    <property type="entry name" value="Butyrophylin_SPRY"/>
</dbReference>
<evidence type="ECO:0000256" key="1">
    <source>
        <dbReference type="ARBA" id="ARBA00022588"/>
    </source>
</evidence>
<dbReference type="Pfam" id="PF25600">
    <property type="entry name" value="TRIM_CC"/>
    <property type="match status" value="1"/>
</dbReference>
<protein>
    <recommendedName>
        <fullName evidence="13">RING-type E3 ubiquitin transferase</fullName>
    </recommendedName>
</protein>
<evidence type="ECO:0000256" key="5">
    <source>
        <dbReference type="ARBA" id="ARBA00022859"/>
    </source>
</evidence>
<keyword evidence="2" id="KW-0479">Metal-binding</keyword>
<dbReference type="Pfam" id="PF00643">
    <property type="entry name" value="zf-B_box"/>
    <property type="match status" value="1"/>
</dbReference>
<dbReference type="InterPro" id="IPR043136">
    <property type="entry name" value="B30.2/SPRY_sf"/>
</dbReference>
<reference evidence="11 12" key="1">
    <citation type="journal article" date="2019" name="Sci. Data">
        <title>Hybrid genome assembly and annotation of Danionella translucida.</title>
        <authorList>
            <person name="Kadobianskyi M."/>
            <person name="Schulze L."/>
            <person name="Schuelke M."/>
            <person name="Judkewitz B."/>
        </authorList>
    </citation>
    <scope>NUCLEOTIDE SEQUENCE [LARGE SCALE GENOMIC DNA]</scope>
    <source>
        <strain evidence="11 12">Bolton</strain>
    </source>
</reference>
<dbReference type="InterPro" id="IPR000315">
    <property type="entry name" value="Znf_B-box"/>
</dbReference>
<dbReference type="InterPro" id="IPR013320">
    <property type="entry name" value="ConA-like_dom_sf"/>
</dbReference>
<dbReference type="Proteomes" id="UP000316079">
    <property type="component" value="Unassembled WGS sequence"/>
</dbReference>
<dbReference type="PROSITE" id="PS50188">
    <property type="entry name" value="B302_SPRY"/>
    <property type="match status" value="1"/>
</dbReference>
<dbReference type="Gene3D" id="3.30.160.60">
    <property type="entry name" value="Classic Zinc Finger"/>
    <property type="match status" value="1"/>
</dbReference>
<dbReference type="Pfam" id="PF00622">
    <property type="entry name" value="SPRY"/>
    <property type="match status" value="1"/>
</dbReference>
<keyword evidence="3 6" id="KW-0863">Zinc-finger</keyword>
<evidence type="ECO:0000259" key="10">
    <source>
        <dbReference type="PROSITE" id="PS50188"/>
    </source>
</evidence>
<accession>A0A553NJU1</accession>
<dbReference type="SUPFAM" id="SSF57845">
    <property type="entry name" value="B-box zinc-binding domain"/>
    <property type="match status" value="1"/>
</dbReference>
<keyword evidence="7" id="KW-0175">Coiled coil</keyword>
<dbReference type="InterPro" id="IPR027370">
    <property type="entry name" value="Znf-RING_euk"/>
</dbReference>
<dbReference type="SUPFAM" id="SSF49899">
    <property type="entry name" value="Concanavalin A-like lectins/glucanases"/>
    <property type="match status" value="1"/>
</dbReference>
<dbReference type="InterPro" id="IPR001841">
    <property type="entry name" value="Znf_RING"/>
</dbReference>
<sequence length="625" mass="70304">MSKCKMVFNGFKVVMNWFKAKQSLSVSVMSQTELDLFSEQELTCSICLDLFTEPVSTPCGHNFCRACIGGFWASAYVSGSTSGSGTSSGCCCPLCKRLFPERPELNINRGLNAIAQKYKEKYYSEGLEKNQKQTPEPGAERVLCDLCSGVRTPAERSCLTCVASFCHVHLLPHQQNQFYQNHRLLDPAELRHARTCREHQGPLEFWCRTDQCCICAVCVLEQHRTHTTVSLTTERSYRQRLLGKTELELQSRIDRKSAQLSELKNTLSSLKRYAHSELAELQQLLSDITVSLQQIGSDLVGGVTEQRDSVIGRGERTASRLEEELKVLRENRAQLEEQAQTHDHVHFLQSFDAAIASVQNTRTEDTRPDELTLRFSLDEVKVALGDVRQRLDEIRAGELQHTHSASALKASESMMSVSSLRRKEWSLKDLRKLKPGHKKVKAYFEELTLDPATAYPFLILSEDRKQLKRGEKLQIYRNNPQRFDVWSCVLAREGFHSGRHYWEVSVFGSSDWKLGVMRSSSSRKGLLEMSPAQGFFCVWWSAGHLRALSGPTPARIRLSGGGGLRLVGVFLDLEGGQVSFYNGRSGALLHTFSFTQESESEETMIPLFGTADTEHPLGIISPPAP</sequence>
<organism evidence="11 12">
    <name type="scientific">Danionella cerebrum</name>
    <dbReference type="NCBI Taxonomy" id="2873325"/>
    <lineage>
        <taxon>Eukaryota</taxon>
        <taxon>Metazoa</taxon>
        <taxon>Chordata</taxon>
        <taxon>Craniata</taxon>
        <taxon>Vertebrata</taxon>
        <taxon>Euteleostomi</taxon>
        <taxon>Actinopterygii</taxon>
        <taxon>Neopterygii</taxon>
        <taxon>Teleostei</taxon>
        <taxon>Ostariophysi</taxon>
        <taxon>Cypriniformes</taxon>
        <taxon>Danionidae</taxon>
        <taxon>Danioninae</taxon>
        <taxon>Danionella</taxon>
    </lineage>
</organism>
<evidence type="ECO:0000256" key="3">
    <source>
        <dbReference type="ARBA" id="ARBA00022771"/>
    </source>
</evidence>
<dbReference type="Gene3D" id="2.60.120.920">
    <property type="match status" value="1"/>
</dbReference>
<dbReference type="Gene3D" id="3.30.40.10">
    <property type="entry name" value="Zinc/RING finger domain, C3HC4 (zinc finger)"/>
    <property type="match status" value="1"/>
</dbReference>
<evidence type="ECO:0000256" key="4">
    <source>
        <dbReference type="ARBA" id="ARBA00022833"/>
    </source>
</evidence>
<keyword evidence="4" id="KW-0862">Zinc</keyword>
<dbReference type="PROSITE" id="PS50089">
    <property type="entry name" value="ZF_RING_2"/>
    <property type="match status" value="1"/>
</dbReference>
<comment type="caution">
    <text evidence="11">The sequence shown here is derived from an EMBL/GenBank/DDBJ whole genome shotgun (WGS) entry which is preliminary data.</text>
</comment>
<dbReference type="InterPro" id="IPR017907">
    <property type="entry name" value="Znf_RING_CS"/>
</dbReference>
<feature type="domain" description="RING-type" evidence="8">
    <location>
        <begin position="44"/>
        <end position="96"/>
    </location>
</feature>
<dbReference type="GO" id="GO:0045087">
    <property type="term" value="P:innate immune response"/>
    <property type="evidence" value="ECO:0007669"/>
    <property type="project" value="UniProtKB-KW"/>
</dbReference>
<dbReference type="AlphaFoldDB" id="A0A553NJU1"/>
<dbReference type="FunFam" id="2.60.120.920:FF:000004">
    <property type="entry name" value="Butyrophilin subfamily 1 member A1"/>
    <property type="match status" value="1"/>
</dbReference>
<dbReference type="PANTHER" id="PTHR25465:SF32">
    <property type="entry name" value="BLOODTHIRSTY-RELATED GENE FAMILY, MEMBER 16 ISOFORM X1-RELATED"/>
    <property type="match status" value="1"/>
</dbReference>
<evidence type="ECO:0000256" key="6">
    <source>
        <dbReference type="PROSITE-ProRule" id="PRU00024"/>
    </source>
</evidence>
<dbReference type="SMART" id="SM00449">
    <property type="entry name" value="SPRY"/>
    <property type="match status" value="1"/>
</dbReference>
<evidence type="ECO:0008006" key="13">
    <source>
        <dbReference type="Google" id="ProtNLM"/>
    </source>
</evidence>
<dbReference type="InterPro" id="IPR006574">
    <property type="entry name" value="PRY"/>
</dbReference>
<feature type="domain" description="B box-type" evidence="9">
    <location>
        <begin position="191"/>
        <end position="231"/>
    </location>
</feature>
<evidence type="ECO:0000259" key="9">
    <source>
        <dbReference type="PROSITE" id="PS50119"/>
    </source>
</evidence>
<evidence type="ECO:0000256" key="2">
    <source>
        <dbReference type="ARBA" id="ARBA00022723"/>
    </source>
</evidence>
<evidence type="ECO:0000313" key="12">
    <source>
        <dbReference type="Proteomes" id="UP000316079"/>
    </source>
</evidence>
<dbReference type="PRINTS" id="PR01407">
    <property type="entry name" value="BUTYPHLNCDUF"/>
</dbReference>
<dbReference type="InterPro" id="IPR013083">
    <property type="entry name" value="Znf_RING/FYVE/PHD"/>
</dbReference>
<feature type="domain" description="B30.2/SPRY" evidence="10">
    <location>
        <begin position="426"/>
        <end position="625"/>
    </location>
</feature>
<dbReference type="PANTHER" id="PTHR25465">
    <property type="entry name" value="B-BOX DOMAIN CONTAINING"/>
    <property type="match status" value="1"/>
</dbReference>
<feature type="coiled-coil region" evidence="7">
    <location>
        <begin position="246"/>
        <end position="273"/>
    </location>
</feature>
<dbReference type="STRING" id="623744.A0A553NJU1"/>
<evidence type="ECO:0000256" key="7">
    <source>
        <dbReference type="SAM" id="Coils"/>
    </source>
</evidence>
<proteinExistence type="predicted"/>